<name>A0ABQ9YD68_9EUKA</name>
<accession>A0ABQ9YD68</accession>
<dbReference type="EMBL" id="JARBJD010000015">
    <property type="protein sequence ID" value="KAK2961596.1"/>
    <property type="molecule type" value="Genomic_DNA"/>
</dbReference>
<evidence type="ECO:0000313" key="2">
    <source>
        <dbReference type="Proteomes" id="UP001281761"/>
    </source>
</evidence>
<gene>
    <name evidence="1" type="ORF">BLNAU_3394</name>
</gene>
<keyword evidence="2" id="KW-1185">Reference proteome</keyword>
<evidence type="ECO:0000313" key="1">
    <source>
        <dbReference type="EMBL" id="KAK2961596.1"/>
    </source>
</evidence>
<dbReference type="Proteomes" id="UP001281761">
    <property type="component" value="Unassembled WGS sequence"/>
</dbReference>
<sequence length="322" mass="36861">MDPPLYLTLSLDSTTSVDVLLAALSSFMNTTSDLPLSTEALSQAERLLDLIPSMCFDCLSEFTVLSTLITRKEIRIQNKSACLLRDFISQCDQVNLAQILHANLIPTIFHSIDHGNIQIKETTKQFHVHILQFLHSLHQITPPDADRSARRSPSEETAGSLASQDLFFEQVVVSSQPYIIHLLVNKRVQRAISYLESAIQVATQMITPFHAHLPTFDFADRTGLMLHVVKQLANPRFASLSENVIDDILQSMQRWRRHGTDEMKTARFFVQALCAEGFADLAEQFLHRKWVDAWNWSSRRESLMRFLGQNPRHQNMDWGIFW</sequence>
<protein>
    <submittedName>
        <fullName evidence="1">Uncharacterized protein</fullName>
    </submittedName>
</protein>
<proteinExistence type="predicted"/>
<comment type="caution">
    <text evidence="1">The sequence shown here is derived from an EMBL/GenBank/DDBJ whole genome shotgun (WGS) entry which is preliminary data.</text>
</comment>
<reference evidence="1 2" key="1">
    <citation type="journal article" date="2022" name="bioRxiv">
        <title>Genomics of Preaxostyla Flagellates Illuminates Evolutionary Transitions and the Path Towards Mitochondrial Loss.</title>
        <authorList>
            <person name="Novak L.V.F."/>
            <person name="Treitli S.C."/>
            <person name="Pyrih J."/>
            <person name="Halakuc P."/>
            <person name="Pipaliya S.V."/>
            <person name="Vacek V."/>
            <person name="Brzon O."/>
            <person name="Soukal P."/>
            <person name="Eme L."/>
            <person name="Dacks J.B."/>
            <person name="Karnkowska A."/>
            <person name="Elias M."/>
            <person name="Hampl V."/>
        </authorList>
    </citation>
    <scope>NUCLEOTIDE SEQUENCE [LARGE SCALE GENOMIC DNA]</scope>
    <source>
        <strain evidence="1">NAU3</strain>
        <tissue evidence="1">Gut</tissue>
    </source>
</reference>
<organism evidence="1 2">
    <name type="scientific">Blattamonas nauphoetae</name>
    <dbReference type="NCBI Taxonomy" id="2049346"/>
    <lineage>
        <taxon>Eukaryota</taxon>
        <taxon>Metamonada</taxon>
        <taxon>Preaxostyla</taxon>
        <taxon>Oxymonadida</taxon>
        <taxon>Blattamonas</taxon>
    </lineage>
</organism>